<sequence length="1047" mass="112778">MPAKRMSEAGSDGTPSKHARTSNGGDFSGSVRKKLTGTSRTGQACDRCKIRKIRCDARPGGCSPCLQNNLECKTTDRITGRATSRGHTESIEAENITLKQYVSDLRAQIQETGMEPRPAPVMPMAYVAPGGSPTFGWPAQTFDLTQILSDSADKSRGRGAGLPDYRAGPGSLGDNYLGVSGSNEWVSPIKGTSLTLFGMELDLAEFITNDAQEAFSPTSYENFLQVAFGGHIYEPPSLPPYQECKAFCEWYFKAVNCHAPIVHKPAILDMVDRLHTDASYSPSIAETVQLHMVLAMMLFQYSTRNAIQNNWADHYRYAVSYLQKLMQERTLSNMQAIALICLHLRNFTKPGAAWFMSSLTLTLCIEMGLHRSVNAWNKSAPEMGELEIELRKRVFWSVLVIHCSISNKLGRPLAVRLEDFDVEFPKPIHDFTAAESQCDDWHKCSFRVGCHNFKWVLVNLQVQSTIYSVRAPPHSYELTLQKLEKDLEVFKKSIPIELSGGPQTAQDDRVCSLYLQFGSEELNLLIHHPAVCRTQSQEVMNKNLDICLQASSELLRIAQGMRALKGLDTTWLNATVWLSAMFVTLFTWHQRKDRITSAQLNDLKADMETWLGIIGDIGQMLGSGPRLQIAVRSIVSTAIDTISKDLAARTASAAVASAAMARTSPQAVTSEAGDHSGMVQYSTAPPGYAPVYSTDGGPSPNDPNNPSPYLDPAHDPSLTSPPGPYPSVGGSGGAANFSYPDPPGTSVPTYSSNGLTFDNPYPQSDTGVDIKPDLQAQLAAHNSGQPLQAQLQPSHHHHHQQHQQQQLQDQQAQQFMQAFGGNGAGNDPTSTNPFAPVHHHHHHHQQEQQQQQNLYGPAAWRHFTTDMMSLFNNGFGNLSSPYPPLESASTLLALGSNNNNNNNNSNTAADSTSPSSVANKLPNTTPSSASGINGATGAGDNQSINVMALQGVSDASVGSVLSGLDASSSSSNANNIANNANNNSAGPGNNNNATSTSNNNNSNSIVNSSSSSSSSATAAAVAAAAAALWPLSTYGPVTSTPSSLGGM</sequence>
<dbReference type="RefSeq" id="XP_069201949.1">
    <property type="nucleotide sequence ID" value="XM_069347342.1"/>
</dbReference>
<feature type="region of interest" description="Disordered" evidence="3">
    <location>
        <begin position="893"/>
        <end position="936"/>
    </location>
</feature>
<evidence type="ECO:0000259" key="4">
    <source>
        <dbReference type="PROSITE" id="PS50048"/>
    </source>
</evidence>
<feature type="compositionally biased region" description="Low complexity" evidence="3">
    <location>
        <begin position="893"/>
        <end position="916"/>
    </location>
</feature>
<feature type="domain" description="Zn(2)-C6 fungal-type" evidence="4">
    <location>
        <begin position="44"/>
        <end position="74"/>
    </location>
</feature>
<evidence type="ECO:0000313" key="5">
    <source>
        <dbReference type="EMBL" id="KAL1305676.1"/>
    </source>
</evidence>
<feature type="compositionally biased region" description="Polar residues" evidence="3">
    <location>
        <begin position="746"/>
        <end position="766"/>
    </location>
</feature>
<proteinExistence type="predicted"/>
<dbReference type="SMART" id="SM00066">
    <property type="entry name" value="GAL4"/>
    <property type="match status" value="1"/>
</dbReference>
<dbReference type="PANTHER" id="PTHR46910">
    <property type="entry name" value="TRANSCRIPTION FACTOR PDR1"/>
    <property type="match status" value="1"/>
</dbReference>
<dbReference type="PROSITE" id="PS00463">
    <property type="entry name" value="ZN2_CY6_FUNGAL_1"/>
    <property type="match status" value="1"/>
</dbReference>
<gene>
    <name evidence="5" type="ORF">AAFC00_007269</name>
</gene>
<dbReference type="InterPro" id="IPR050987">
    <property type="entry name" value="AtrR-like"/>
</dbReference>
<dbReference type="Gene3D" id="4.10.240.10">
    <property type="entry name" value="Zn(2)-C6 fungal-type DNA-binding domain"/>
    <property type="match status" value="1"/>
</dbReference>
<dbReference type="CDD" id="cd12148">
    <property type="entry name" value="fungal_TF_MHR"/>
    <property type="match status" value="1"/>
</dbReference>
<dbReference type="InterPro" id="IPR007219">
    <property type="entry name" value="XnlR_reg_dom"/>
</dbReference>
<evidence type="ECO:0000313" key="6">
    <source>
        <dbReference type="Proteomes" id="UP001562354"/>
    </source>
</evidence>
<protein>
    <recommendedName>
        <fullName evidence="4">Zn(2)-C6 fungal-type domain-containing protein</fullName>
    </recommendedName>
</protein>
<dbReference type="Proteomes" id="UP001562354">
    <property type="component" value="Unassembled WGS sequence"/>
</dbReference>
<dbReference type="SMART" id="SM00906">
    <property type="entry name" value="Fungal_trans"/>
    <property type="match status" value="1"/>
</dbReference>
<evidence type="ECO:0000256" key="3">
    <source>
        <dbReference type="SAM" id="MobiDB-lite"/>
    </source>
</evidence>
<evidence type="ECO:0000256" key="1">
    <source>
        <dbReference type="ARBA" id="ARBA00022723"/>
    </source>
</evidence>
<dbReference type="PANTHER" id="PTHR46910:SF4">
    <property type="entry name" value="ZN(2)-C6 FUNGAL-TYPE DOMAIN-CONTAINING PROTEIN"/>
    <property type="match status" value="1"/>
</dbReference>
<dbReference type="PROSITE" id="PS50048">
    <property type="entry name" value="ZN2_CY6_FUNGAL_2"/>
    <property type="match status" value="1"/>
</dbReference>
<comment type="caution">
    <text evidence="5">The sequence shown here is derived from an EMBL/GenBank/DDBJ whole genome shotgun (WGS) entry which is preliminary data.</text>
</comment>
<reference evidence="5 6" key="1">
    <citation type="submission" date="2024-07" db="EMBL/GenBank/DDBJ databases">
        <title>Draft sequence of the Neodothiora populina.</title>
        <authorList>
            <person name="Drown D.D."/>
            <person name="Schuette U.S."/>
            <person name="Buechlein A.B."/>
            <person name="Rusch D.R."/>
            <person name="Winton L.W."/>
            <person name="Adams G.A."/>
        </authorList>
    </citation>
    <scope>NUCLEOTIDE SEQUENCE [LARGE SCALE GENOMIC DNA]</scope>
    <source>
        <strain evidence="5 6">CPC 39397</strain>
    </source>
</reference>
<feature type="region of interest" description="Disordered" evidence="3">
    <location>
        <begin position="781"/>
        <end position="853"/>
    </location>
</feature>
<name>A0ABR3PIV0_9PEZI</name>
<evidence type="ECO:0000256" key="2">
    <source>
        <dbReference type="ARBA" id="ARBA00023242"/>
    </source>
</evidence>
<accession>A0ABR3PIV0</accession>
<keyword evidence="2" id="KW-0539">Nucleus</keyword>
<dbReference type="InterPro" id="IPR036864">
    <property type="entry name" value="Zn2-C6_fun-type_DNA-bd_sf"/>
</dbReference>
<keyword evidence="1" id="KW-0479">Metal-binding</keyword>
<dbReference type="SUPFAM" id="SSF57701">
    <property type="entry name" value="Zn2/Cys6 DNA-binding domain"/>
    <property type="match status" value="1"/>
</dbReference>
<dbReference type="CDD" id="cd00067">
    <property type="entry name" value="GAL4"/>
    <property type="match status" value="1"/>
</dbReference>
<dbReference type="EMBL" id="JBFMKM010000006">
    <property type="protein sequence ID" value="KAL1305676.1"/>
    <property type="molecule type" value="Genomic_DNA"/>
</dbReference>
<dbReference type="Pfam" id="PF00172">
    <property type="entry name" value="Zn_clus"/>
    <property type="match status" value="1"/>
</dbReference>
<feature type="region of interest" description="Disordered" evidence="3">
    <location>
        <begin position="968"/>
        <end position="1011"/>
    </location>
</feature>
<dbReference type="Pfam" id="PF04082">
    <property type="entry name" value="Fungal_trans"/>
    <property type="match status" value="1"/>
</dbReference>
<dbReference type="InterPro" id="IPR001138">
    <property type="entry name" value="Zn2Cys6_DnaBD"/>
</dbReference>
<feature type="compositionally biased region" description="Low complexity" evidence="3">
    <location>
        <begin position="802"/>
        <end position="814"/>
    </location>
</feature>
<feature type="region of interest" description="Disordered" evidence="3">
    <location>
        <begin position="666"/>
        <end position="769"/>
    </location>
</feature>
<feature type="region of interest" description="Disordered" evidence="3">
    <location>
        <begin position="1"/>
        <end position="38"/>
    </location>
</feature>
<organism evidence="5 6">
    <name type="scientific">Neodothiora populina</name>
    <dbReference type="NCBI Taxonomy" id="2781224"/>
    <lineage>
        <taxon>Eukaryota</taxon>
        <taxon>Fungi</taxon>
        <taxon>Dikarya</taxon>
        <taxon>Ascomycota</taxon>
        <taxon>Pezizomycotina</taxon>
        <taxon>Dothideomycetes</taxon>
        <taxon>Dothideomycetidae</taxon>
        <taxon>Dothideales</taxon>
        <taxon>Dothioraceae</taxon>
        <taxon>Neodothiora</taxon>
    </lineage>
</organism>
<feature type="compositionally biased region" description="Polar residues" evidence="3">
    <location>
        <begin position="917"/>
        <end position="936"/>
    </location>
</feature>
<dbReference type="GeneID" id="95980968"/>
<keyword evidence="6" id="KW-1185">Reference proteome</keyword>